<dbReference type="Proteomes" id="UP001500804">
    <property type="component" value="Unassembled WGS sequence"/>
</dbReference>
<organism evidence="1 2">
    <name type="scientific">Pseudonocardia adelaidensis</name>
    <dbReference type="NCBI Taxonomy" id="648754"/>
    <lineage>
        <taxon>Bacteria</taxon>
        <taxon>Bacillati</taxon>
        <taxon>Actinomycetota</taxon>
        <taxon>Actinomycetes</taxon>
        <taxon>Pseudonocardiales</taxon>
        <taxon>Pseudonocardiaceae</taxon>
        <taxon>Pseudonocardia</taxon>
    </lineage>
</organism>
<gene>
    <name evidence="1" type="ORF">GCM10023320_08660</name>
</gene>
<dbReference type="EMBL" id="BAABJO010000003">
    <property type="protein sequence ID" value="GAA5113269.1"/>
    <property type="molecule type" value="Genomic_DNA"/>
</dbReference>
<keyword evidence="2" id="KW-1185">Reference proteome</keyword>
<dbReference type="Gene3D" id="3.30.750.24">
    <property type="entry name" value="STAS domain"/>
    <property type="match status" value="1"/>
</dbReference>
<protein>
    <recommendedName>
        <fullName evidence="3">STAS domain-containing protein</fullName>
    </recommendedName>
</protein>
<dbReference type="InterPro" id="IPR036513">
    <property type="entry name" value="STAS_dom_sf"/>
</dbReference>
<evidence type="ECO:0000313" key="2">
    <source>
        <dbReference type="Proteomes" id="UP001500804"/>
    </source>
</evidence>
<comment type="caution">
    <text evidence="1">The sequence shown here is derived from an EMBL/GenBank/DDBJ whole genome shotgun (WGS) entry which is preliminary data.</text>
</comment>
<proteinExistence type="predicted"/>
<evidence type="ECO:0008006" key="3">
    <source>
        <dbReference type="Google" id="ProtNLM"/>
    </source>
</evidence>
<evidence type="ECO:0000313" key="1">
    <source>
        <dbReference type="EMBL" id="GAA5113269.1"/>
    </source>
</evidence>
<sequence length="140" mass="14952">MITTTPLDRIGPASTAPSDVPAVAIRAVWPDRDHALIGVVGAAVHLDRLAELHERVEALLIGGVRFLLVDLSEAQACDGRVRALLADAAARLADRSGWLRIHPHLDEPPSRNPDVADATLPDLFLIYRAMGGDSGGRDGR</sequence>
<accession>A0ABP9NCV4</accession>
<reference evidence="2" key="1">
    <citation type="journal article" date="2019" name="Int. J. Syst. Evol. Microbiol.">
        <title>The Global Catalogue of Microorganisms (GCM) 10K type strain sequencing project: providing services to taxonomists for standard genome sequencing and annotation.</title>
        <authorList>
            <consortium name="The Broad Institute Genomics Platform"/>
            <consortium name="The Broad Institute Genome Sequencing Center for Infectious Disease"/>
            <person name="Wu L."/>
            <person name="Ma J."/>
        </authorList>
    </citation>
    <scope>NUCLEOTIDE SEQUENCE [LARGE SCALE GENOMIC DNA]</scope>
    <source>
        <strain evidence="2">JCM 18302</strain>
    </source>
</reference>
<name>A0ABP9NCV4_9PSEU</name>